<feature type="domain" description="Bacterial sugar transferase" evidence="9">
    <location>
        <begin position="116"/>
        <end position="303"/>
    </location>
</feature>
<keyword evidence="5 8" id="KW-1133">Transmembrane helix</keyword>
<evidence type="ECO:0000313" key="10">
    <source>
        <dbReference type="EMBL" id="NOT33784.1"/>
    </source>
</evidence>
<dbReference type="PANTHER" id="PTHR30576">
    <property type="entry name" value="COLANIC BIOSYNTHESIS UDP-GLUCOSE LIPID CARRIER TRANSFERASE"/>
    <property type="match status" value="1"/>
</dbReference>
<organism evidence="10 11">
    <name type="scientific">Eiseniibacteriota bacterium</name>
    <dbReference type="NCBI Taxonomy" id="2212470"/>
    <lineage>
        <taxon>Bacteria</taxon>
        <taxon>Candidatus Eiseniibacteriota</taxon>
    </lineage>
</organism>
<feature type="transmembrane region" description="Helical" evidence="8">
    <location>
        <begin position="121"/>
        <end position="142"/>
    </location>
</feature>
<evidence type="ECO:0000259" key="9">
    <source>
        <dbReference type="Pfam" id="PF02397"/>
    </source>
</evidence>
<evidence type="ECO:0000256" key="8">
    <source>
        <dbReference type="SAM" id="Phobius"/>
    </source>
</evidence>
<reference evidence="10 11" key="1">
    <citation type="submission" date="2020-04" db="EMBL/GenBank/DDBJ databases">
        <title>Metagenomic profiling of ammonia- and methane-oxidizing microorganisms in a Dutch drinking water treatment plant.</title>
        <authorList>
            <person name="Poghosyan L."/>
            <person name="Leucker S."/>
        </authorList>
    </citation>
    <scope>NUCLEOTIDE SEQUENCE [LARGE SCALE GENOMIC DNA]</scope>
    <source>
        <strain evidence="10">S-RSF-IL-03</strain>
    </source>
</reference>
<evidence type="ECO:0000256" key="2">
    <source>
        <dbReference type="ARBA" id="ARBA00006464"/>
    </source>
</evidence>
<dbReference type="NCBIfam" id="TIGR03025">
    <property type="entry name" value="EPS_sugtrans"/>
    <property type="match status" value="1"/>
</dbReference>
<evidence type="ECO:0000256" key="6">
    <source>
        <dbReference type="ARBA" id="ARBA00023136"/>
    </source>
</evidence>
<evidence type="ECO:0000313" key="11">
    <source>
        <dbReference type="Proteomes" id="UP000580839"/>
    </source>
</evidence>
<dbReference type="GO" id="GO:0016020">
    <property type="term" value="C:membrane"/>
    <property type="evidence" value="ECO:0007669"/>
    <property type="project" value="UniProtKB-SubCell"/>
</dbReference>
<keyword evidence="6 8" id="KW-0472">Membrane</keyword>
<proteinExistence type="inferred from homology"/>
<dbReference type="AlphaFoldDB" id="A0A849SMF2"/>
<keyword evidence="3 10" id="KW-0808">Transferase</keyword>
<keyword evidence="4 8" id="KW-0812">Transmembrane</keyword>
<dbReference type="InterPro" id="IPR003362">
    <property type="entry name" value="Bact_transf"/>
</dbReference>
<feature type="region of interest" description="Disordered" evidence="7">
    <location>
        <begin position="1"/>
        <end position="35"/>
    </location>
</feature>
<dbReference type="PANTHER" id="PTHR30576:SF10">
    <property type="entry name" value="SLL5057 PROTEIN"/>
    <property type="match status" value="1"/>
</dbReference>
<accession>A0A849SMF2</accession>
<comment type="subcellular location">
    <subcellularLocation>
        <location evidence="1">Membrane</location>
        <topology evidence="1">Multi-pass membrane protein</topology>
    </subcellularLocation>
</comment>
<sequence length="309" mass="34276">MEPEILASPTSDTPADSIGRGGPIASSVTLSPDSRSRSHAYLDAGLAAEASRAAESRTPVGALGYQRVRSSGRARANGHSDAWAPRVRTPSTLPAVTAVPAHPVAVDTGLYLKFGKRVLDLLAATVALILLAPVIAAIAIAIKLESHGPILYFSRRVGRNGRAFWFLKFRSMVVGADRNRHHLSHLNECDGPIFKISRDPRVTRVGRFLRVTSLDEIPQFVNVLIGDMSLVGPRPPIPEEVEQYEPWQWRRLDVKPGITCLWQISGRSRLSFKEWMRLDLEYIKHRSLWLDLRILLRTLPAVLSREGAY</sequence>
<comment type="caution">
    <text evidence="10">The sequence shown here is derived from an EMBL/GenBank/DDBJ whole genome shotgun (WGS) entry which is preliminary data.</text>
</comment>
<dbReference type="InterPro" id="IPR017475">
    <property type="entry name" value="EPS_sugar_tfrase"/>
</dbReference>
<dbReference type="GO" id="GO:0016780">
    <property type="term" value="F:phosphotransferase activity, for other substituted phosphate groups"/>
    <property type="evidence" value="ECO:0007669"/>
    <property type="project" value="TreeGrafter"/>
</dbReference>
<dbReference type="EMBL" id="JABFRW010000073">
    <property type="protein sequence ID" value="NOT33784.1"/>
    <property type="molecule type" value="Genomic_DNA"/>
</dbReference>
<evidence type="ECO:0000256" key="3">
    <source>
        <dbReference type="ARBA" id="ARBA00022679"/>
    </source>
</evidence>
<evidence type="ECO:0000256" key="5">
    <source>
        <dbReference type="ARBA" id="ARBA00022989"/>
    </source>
</evidence>
<comment type="similarity">
    <text evidence="2">Belongs to the bacterial sugar transferase family.</text>
</comment>
<evidence type="ECO:0000256" key="1">
    <source>
        <dbReference type="ARBA" id="ARBA00004141"/>
    </source>
</evidence>
<dbReference type="Pfam" id="PF02397">
    <property type="entry name" value="Bac_transf"/>
    <property type="match status" value="1"/>
</dbReference>
<evidence type="ECO:0000256" key="4">
    <source>
        <dbReference type="ARBA" id="ARBA00022692"/>
    </source>
</evidence>
<name>A0A849SMF2_UNCEI</name>
<protein>
    <submittedName>
        <fullName evidence="10">Sugar transferase</fullName>
    </submittedName>
</protein>
<gene>
    <name evidence="10" type="ORF">HOP12_06385</name>
</gene>
<dbReference type="Proteomes" id="UP000580839">
    <property type="component" value="Unassembled WGS sequence"/>
</dbReference>
<evidence type="ECO:0000256" key="7">
    <source>
        <dbReference type="SAM" id="MobiDB-lite"/>
    </source>
</evidence>